<gene>
    <name evidence="2" type="ORF">MNB_SM-4-437</name>
</gene>
<evidence type="ECO:0008006" key="3">
    <source>
        <dbReference type="Google" id="ProtNLM"/>
    </source>
</evidence>
<proteinExistence type="predicted"/>
<evidence type="ECO:0000313" key="2">
    <source>
        <dbReference type="EMBL" id="SFV50699.1"/>
    </source>
</evidence>
<dbReference type="EMBL" id="FPHF01000011">
    <property type="protein sequence ID" value="SFV50699.1"/>
    <property type="molecule type" value="Genomic_DNA"/>
</dbReference>
<keyword evidence="1" id="KW-1133">Transmembrane helix</keyword>
<dbReference type="NCBIfam" id="TIGR02532">
    <property type="entry name" value="IV_pilin_GFxxxE"/>
    <property type="match status" value="1"/>
</dbReference>
<dbReference type="Pfam" id="PF07963">
    <property type="entry name" value="N_methyl"/>
    <property type="match status" value="1"/>
</dbReference>
<keyword evidence="1" id="KW-0812">Transmembrane</keyword>
<dbReference type="AlphaFoldDB" id="A0A1W1BB53"/>
<keyword evidence="1" id="KW-0472">Membrane</keyword>
<sequence>MPKRSAFTLMEVMVAVVIVSVVIAALLQMQGNTNHKLFGIKEMIKTSQYTSFLLSVSDKYGFESSKMDMKRLVDEFELESDLRRRLKGMKLELDYEELTTIDTSELDASSDLNETSNTSLIFEIGKTTLETKDFTTQVIRVTIQ</sequence>
<evidence type="ECO:0000256" key="1">
    <source>
        <dbReference type="SAM" id="Phobius"/>
    </source>
</evidence>
<name>A0A1W1BB53_9ZZZZ</name>
<feature type="transmembrane region" description="Helical" evidence="1">
    <location>
        <begin position="6"/>
        <end position="27"/>
    </location>
</feature>
<accession>A0A1W1BB53</accession>
<dbReference type="InterPro" id="IPR012902">
    <property type="entry name" value="N_methyl_site"/>
</dbReference>
<organism evidence="2">
    <name type="scientific">hydrothermal vent metagenome</name>
    <dbReference type="NCBI Taxonomy" id="652676"/>
    <lineage>
        <taxon>unclassified sequences</taxon>
        <taxon>metagenomes</taxon>
        <taxon>ecological metagenomes</taxon>
    </lineage>
</organism>
<protein>
    <recommendedName>
        <fullName evidence="3">Prepilin-type N-terminal cleavage/methylation domain-containing protein</fullName>
    </recommendedName>
</protein>
<reference evidence="2" key="1">
    <citation type="submission" date="2016-10" db="EMBL/GenBank/DDBJ databases">
        <authorList>
            <person name="de Groot N.N."/>
        </authorList>
    </citation>
    <scope>NUCLEOTIDE SEQUENCE</scope>
</reference>